<reference evidence="3 4" key="1">
    <citation type="submission" date="2020-02" db="EMBL/GenBank/DDBJ databases">
        <authorList>
            <person name="Ma Q."/>
            <person name="Huang Y."/>
            <person name="Song X."/>
            <person name="Pei D."/>
        </authorList>
    </citation>
    <scope>NUCLEOTIDE SEQUENCE [LARGE SCALE GENOMIC DNA]</scope>
    <source>
        <strain evidence="3">Sxm20200214</strain>
        <tissue evidence="3">Leaf</tissue>
    </source>
</reference>
<gene>
    <name evidence="3" type="ORF">Bca52824_014251</name>
</gene>
<accession>A0A8X8B489</accession>
<evidence type="ECO:0000256" key="1">
    <source>
        <dbReference type="ARBA" id="ARBA00010609"/>
    </source>
</evidence>
<name>A0A8X8B489_BRACI</name>
<dbReference type="AlphaFoldDB" id="A0A8X8B489"/>
<sequence>MVTNLAAKEAKPLSDTPLKLADYFKIDGVYTPGSISDQPTKGEIFPVTSVMQTDFRAFVEVVFGNWEDVAQSWHVDMSFFVVGKNGTWEVESYQ</sequence>
<protein>
    <recommendedName>
        <fullName evidence="2">Plastocyanin-like domain-containing protein</fullName>
    </recommendedName>
</protein>
<dbReference type="Pfam" id="PF07731">
    <property type="entry name" value="Cu-oxidase_2"/>
    <property type="match status" value="1"/>
</dbReference>
<comment type="similarity">
    <text evidence="1">Belongs to the multicopper oxidase family.</text>
</comment>
<dbReference type="Proteomes" id="UP000886595">
    <property type="component" value="Unassembled WGS sequence"/>
</dbReference>
<proteinExistence type="inferred from homology"/>
<dbReference type="EMBL" id="JAAMPC010000003">
    <property type="protein sequence ID" value="KAG2321038.1"/>
    <property type="molecule type" value="Genomic_DNA"/>
</dbReference>
<dbReference type="OrthoDB" id="1685085at2759"/>
<organism evidence="3 4">
    <name type="scientific">Brassica carinata</name>
    <name type="common">Ethiopian mustard</name>
    <name type="synonym">Abyssinian cabbage</name>
    <dbReference type="NCBI Taxonomy" id="52824"/>
    <lineage>
        <taxon>Eukaryota</taxon>
        <taxon>Viridiplantae</taxon>
        <taxon>Streptophyta</taxon>
        <taxon>Embryophyta</taxon>
        <taxon>Tracheophyta</taxon>
        <taxon>Spermatophyta</taxon>
        <taxon>Magnoliopsida</taxon>
        <taxon>eudicotyledons</taxon>
        <taxon>Gunneridae</taxon>
        <taxon>Pentapetalae</taxon>
        <taxon>rosids</taxon>
        <taxon>malvids</taxon>
        <taxon>Brassicales</taxon>
        <taxon>Brassicaceae</taxon>
        <taxon>Brassiceae</taxon>
        <taxon>Brassica</taxon>
    </lineage>
</organism>
<feature type="domain" description="Plastocyanin-like" evidence="2">
    <location>
        <begin position="15"/>
        <end position="88"/>
    </location>
</feature>
<evidence type="ECO:0000313" key="4">
    <source>
        <dbReference type="Proteomes" id="UP000886595"/>
    </source>
</evidence>
<keyword evidence="4" id="KW-1185">Reference proteome</keyword>
<evidence type="ECO:0000313" key="3">
    <source>
        <dbReference type="EMBL" id="KAG2321038.1"/>
    </source>
</evidence>
<dbReference type="GO" id="GO:0005507">
    <property type="term" value="F:copper ion binding"/>
    <property type="evidence" value="ECO:0007669"/>
    <property type="project" value="InterPro"/>
</dbReference>
<dbReference type="GO" id="GO:0016491">
    <property type="term" value="F:oxidoreductase activity"/>
    <property type="evidence" value="ECO:0007669"/>
    <property type="project" value="InterPro"/>
</dbReference>
<dbReference type="InterPro" id="IPR011706">
    <property type="entry name" value="Cu-oxidase_C"/>
</dbReference>
<comment type="caution">
    <text evidence="3">The sequence shown here is derived from an EMBL/GenBank/DDBJ whole genome shotgun (WGS) entry which is preliminary data.</text>
</comment>
<evidence type="ECO:0000259" key="2">
    <source>
        <dbReference type="Pfam" id="PF07731"/>
    </source>
</evidence>